<dbReference type="PANTHER" id="PTHR11660:SF57">
    <property type="entry name" value="SOLUTE CARRIER FAMILY 40 MEMBER"/>
    <property type="match status" value="1"/>
</dbReference>
<evidence type="ECO:0000256" key="4">
    <source>
        <dbReference type="ARBA" id="ARBA00022692"/>
    </source>
</evidence>
<comment type="function">
    <text evidence="7">May be involved in iron transport and iron homeostasis.</text>
</comment>
<dbReference type="InterPro" id="IPR009716">
    <property type="entry name" value="Ferroportin-1"/>
</dbReference>
<keyword evidence="9" id="KW-1185">Reference proteome</keyword>
<dbReference type="InterPro" id="IPR036259">
    <property type="entry name" value="MFS_trans_sf"/>
</dbReference>
<evidence type="ECO:0000256" key="2">
    <source>
        <dbReference type="ARBA" id="ARBA00006279"/>
    </source>
</evidence>
<dbReference type="SUPFAM" id="SSF103473">
    <property type="entry name" value="MFS general substrate transporter"/>
    <property type="match status" value="1"/>
</dbReference>
<keyword evidence="4 7" id="KW-0812">Transmembrane</keyword>
<organism evidence="8 9">
    <name type="scientific">Heterobasidion irregulare (strain TC 32-1)</name>
    <dbReference type="NCBI Taxonomy" id="747525"/>
    <lineage>
        <taxon>Eukaryota</taxon>
        <taxon>Fungi</taxon>
        <taxon>Dikarya</taxon>
        <taxon>Basidiomycota</taxon>
        <taxon>Agaricomycotina</taxon>
        <taxon>Agaricomycetes</taxon>
        <taxon>Russulales</taxon>
        <taxon>Bondarzewiaceae</taxon>
        <taxon>Heterobasidion</taxon>
        <taxon>Heterobasidion annosum species complex</taxon>
    </lineage>
</organism>
<gene>
    <name evidence="8" type="ORF">HETIRDRAFT_45326</name>
</gene>
<name>W4KA74_HETIT</name>
<keyword evidence="5 7" id="KW-1133">Transmembrane helix</keyword>
<accession>W4KA74</accession>
<evidence type="ECO:0000256" key="7">
    <source>
        <dbReference type="RuleBase" id="RU365065"/>
    </source>
</evidence>
<comment type="subcellular location">
    <subcellularLocation>
        <location evidence="1 7">Membrane</location>
        <topology evidence="1 7">Multi-pass membrane protein</topology>
    </subcellularLocation>
</comment>
<keyword evidence="7" id="KW-0406">Ion transport</keyword>
<evidence type="ECO:0000256" key="5">
    <source>
        <dbReference type="ARBA" id="ARBA00022989"/>
    </source>
</evidence>
<dbReference type="GeneID" id="20676359"/>
<evidence type="ECO:0000256" key="3">
    <source>
        <dbReference type="ARBA" id="ARBA00022448"/>
    </source>
</evidence>
<dbReference type="eggNOG" id="KOG2601">
    <property type="taxonomic scope" value="Eukaryota"/>
</dbReference>
<dbReference type="RefSeq" id="XP_009545805.1">
    <property type="nucleotide sequence ID" value="XM_009547510.1"/>
</dbReference>
<feature type="transmembrane region" description="Helical" evidence="7">
    <location>
        <begin position="84"/>
        <end position="104"/>
    </location>
</feature>
<dbReference type="OrthoDB" id="648861at2759"/>
<feature type="transmembrane region" description="Helical" evidence="7">
    <location>
        <begin position="222"/>
        <end position="244"/>
    </location>
</feature>
<feature type="transmembrane region" description="Helical" evidence="7">
    <location>
        <begin position="391"/>
        <end position="412"/>
    </location>
</feature>
<keyword evidence="6 7" id="KW-0472">Membrane</keyword>
<evidence type="ECO:0000256" key="6">
    <source>
        <dbReference type="ARBA" id="ARBA00023136"/>
    </source>
</evidence>
<reference evidence="8 9" key="1">
    <citation type="journal article" date="2012" name="New Phytol.">
        <title>Insight into trade-off between wood decay and parasitism from the genome of a fungal forest pathogen.</title>
        <authorList>
            <person name="Olson A."/>
            <person name="Aerts A."/>
            <person name="Asiegbu F."/>
            <person name="Belbahri L."/>
            <person name="Bouzid O."/>
            <person name="Broberg A."/>
            <person name="Canback B."/>
            <person name="Coutinho P.M."/>
            <person name="Cullen D."/>
            <person name="Dalman K."/>
            <person name="Deflorio G."/>
            <person name="van Diepen L.T."/>
            <person name="Dunand C."/>
            <person name="Duplessis S."/>
            <person name="Durling M."/>
            <person name="Gonthier P."/>
            <person name="Grimwood J."/>
            <person name="Fossdal C.G."/>
            <person name="Hansson D."/>
            <person name="Henrissat B."/>
            <person name="Hietala A."/>
            <person name="Himmelstrand K."/>
            <person name="Hoffmeister D."/>
            <person name="Hogberg N."/>
            <person name="James T.Y."/>
            <person name="Karlsson M."/>
            <person name="Kohler A."/>
            <person name="Kues U."/>
            <person name="Lee Y.H."/>
            <person name="Lin Y.C."/>
            <person name="Lind M."/>
            <person name="Lindquist E."/>
            <person name="Lombard V."/>
            <person name="Lucas S."/>
            <person name="Lunden K."/>
            <person name="Morin E."/>
            <person name="Murat C."/>
            <person name="Park J."/>
            <person name="Raffaello T."/>
            <person name="Rouze P."/>
            <person name="Salamov A."/>
            <person name="Schmutz J."/>
            <person name="Solheim H."/>
            <person name="Stahlberg J."/>
            <person name="Velez H."/>
            <person name="de Vries R.P."/>
            <person name="Wiebenga A."/>
            <person name="Woodward S."/>
            <person name="Yakovlev I."/>
            <person name="Garbelotto M."/>
            <person name="Martin F."/>
            <person name="Grigoriev I.V."/>
            <person name="Stenlid J."/>
        </authorList>
    </citation>
    <scope>NUCLEOTIDE SEQUENCE [LARGE SCALE GENOMIC DNA]</scope>
    <source>
        <strain evidence="8 9">TC 32-1</strain>
    </source>
</reference>
<evidence type="ECO:0000313" key="9">
    <source>
        <dbReference type="Proteomes" id="UP000030671"/>
    </source>
</evidence>
<dbReference type="HOGENOM" id="CLU_020370_5_0_1"/>
<dbReference type="Proteomes" id="UP000030671">
    <property type="component" value="Unassembled WGS sequence"/>
</dbReference>
<dbReference type="EMBL" id="KI925458">
    <property type="protein sequence ID" value="ETW82250.1"/>
    <property type="molecule type" value="Genomic_DNA"/>
</dbReference>
<feature type="transmembrane region" description="Helical" evidence="7">
    <location>
        <begin position="145"/>
        <end position="163"/>
    </location>
</feature>
<evidence type="ECO:0000313" key="8">
    <source>
        <dbReference type="EMBL" id="ETW82250.1"/>
    </source>
</evidence>
<proteinExistence type="inferred from homology"/>
<dbReference type="PANTHER" id="PTHR11660">
    <property type="entry name" value="SOLUTE CARRIER FAMILY 40 MEMBER"/>
    <property type="match status" value="1"/>
</dbReference>
<dbReference type="GO" id="GO:0005381">
    <property type="term" value="F:iron ion transmembrane transporter activity"/>
    <property type="evidence" value="ECO:0007669"/>
    <property type="project" value="UniProtKB-UniRule"/>
</dbReference>
<feature type="transmembrane region" description="Helical" evidence="7">
    <location>
        <begin position="296"/>
        <end position="321"/>
    </location>
</feature>
<comment type="similarity">
    <text evidence="2 7">Belongs to the ferroportin (FP) (TC 2.A.100) family. SLC40A subfamily.</text>
</comment>
<dbReference type="GO" id="GO:0016020">
    <property type="term" value="C:membrane"/>
    <property type="evidence" value="ECO:0007669"/>
    <property type="project" value="UniProtKB-SubCell"/>
</dbReference>
<feature type="transmembrane region" description="Helical" evidence="7">
    <location>
        <begin position="365"/>
        <end position="385"/>
    </location>
</feature>
<comment type="caution">
    <text evidence="7">Lacks conserved residue(s) required for the propagation of feature annotation.</text>
</comment>
<feature type="transmembrane region" description="Helical" evidence="7">
    <location>
        <begin position="463"/>
        <end position="484"/>
    </location>
</feature>
<protein>
    <recommendedName>
        <fullName evidence="7">Solute carrier family 40 member</fullName>
    </recommendedName>
</protein>
<keyword evidence="3 7" id="KW-0813">Transport</keyword>
<evidence type="ECO:0000256" key="1">
    <source>
        <dbReference type="ARBA" id="ARBA00004141"/>
    </source>
</evidence>
<dbReference type="CDD" id="cd17480">
    <property type="entry name" value="MFS_SLC40A1_like"/>
    <property type="match status" value="1"/>
</dbReference>
<feature type="transmembrane region" description="Helical" evidence="7">
    <location>
        <begin position="111"/>
        <end position="133"/>
    </location>
</feature>
<dbReference type="AlphaFoldDB" id="W4KA74"/>
<dbReference type="KEGG" id="hir:HETIRDRAFT_45326"/>
<sequence>MIGGVSPSRSFTCCSLTPRVPLENVSEPQEQDSNYLASNSLDGVGFWLLALQHLSSAWGDRTAEFAFPLYLIELFTNTLLPTSIYGFIVTGAGIFLSGAVGSLIDTNTRLLAVRTSIVTQKISASICYVLFLTLFLRQSTNADHFFWPLFVPIVIFGCVLKLATVGMNVCIERDWVMTVAGDDDYALVRLNTALRRIDLICKLTAPLFVSLLTATVKYKTSVIILLSFGLLSMPCEFLFVKIVYKRFPALSGPRPARARIDGPDHARSRRILFFTSSVDWVLQQVKDWKEFTRHPIFITSIAISLLYLTVLSFDSTLLVYLKSETDFSDPFIAGMRGICVVTGLMGTFAMPWMERYMGLVRAGSWSLWSEFISLIPVVLSFFLGANGRHRLAWNSAMLFGGMALSRIGLWSFDLVQLTQLQKSLAHHPRQNTLTALQFSLQNVFDLAHYGLTLGWNKPEQFKYAAAVSLVSVFMAAIVYVVGYARPLRGHVFHFDQSLCRVLRKSDWCDSYNSPFGGH</sequence>
<dbReference type="Pfam" id="PF06963">
    <property type="entry name" value="FPN1"/>
    <property type="match status" value="1"/>
</dbReference>
<feature type="transmembrane region" description="Helical" evidence="7">
    <location>
        <begin position="333"/>
        <end position="353"/>
    </location>
</feature>
<dbReference type="InParanoid" id="W4KA74"/>